<keyword evidence="1" id="KW-0378">Hydrolase</keyword>
<dbReference type="GeneID" id="25277830"/>
<dbReference type="STRING" id="1182545.A0A072PMN8"/>
<dbReference type="VEuPathDB" id="FungiDB:A1O9_02889"/>
<dbReference type="AlphaFoldDB" id="A0A072PMN8"/>
<dbReference type="PANTHER" id="PTHR48081">
    <property type="entry name" value="AB HYDROLASE SUPERFAMILY PROTEIN C4A8.06C"/>
    <property type="match status" value="1"/>
</dbReference>
<dbReference type="GO" id="GO:0016787">
    <property type="term" value="F:hydrolase activity"/>
    <property type="evidence" value="ECO:0007669"/>
    <property type="project" value="UniProtKB-KW"/>
</dbReference>
<sequence>MPPSDDVPGMRRWVQELFMSEAYNKEKARFRSKYPQDLKKVNKSIVPVSTPGQKDEAFDIWVYEPFLDEQSSSSELRPAILMFHGGGWIHGNPVGDEVFSELLAALLNSVVIGVDYRLAPEHRFPAPVDDGMRALRWLSDHAPQYRVDITRVGLFGASAGGNIAAACALKSLEVATARDWVLRLVSLVVPVTAHPKAEAIFDKQRETEQSQNEKVFASAPPLPEIVTLELTKLFGKCLYGGEQLDPCDRYASPLASKQVPDHPPTLMTIAGCDFLRPQGLKYAQFLRSSGVQVEEDILPGVPHGFTFALNSELVTSWFERQVEAFRNAFNTC</sequence>
<dbReference type="SUPFAM" id="SSF53474">
    <property type="entry name" value="alpha/beta-Hydrolases"/>
    <property type="match status" value="1"/>
</dbReference>
<name>A0A072PMN8_9EURO</name>
<evidence type="ECO:0000256" key="1">
    <source>
        <dbReference type="ARBA" id="ARBA00022801"/>
    </source>
</evidence>
<dbReference type="RefSeq" id="XP_013263914.1">
    <property type="nucleotide sequence ID" value="XM_013408460.1"/>
</dbReference>
<dbReference type="InterPro" id="IPR050300">
    <property type="entry name" value="GDXG_lipolytic_enzyme"/>
</dbReference>
<gene>
    <name evidence="3" type="ORF">A1O9_02889</name>
</gene>
<evidence type="ECO:0000313" key="3">
    <source>
        <dbReference type="EMBL" id="KEF61324.1"/>
    </source>
</evidence>
<dbReference type="Pfam" id="PF07859">
    <property type="entry name" value="Abhydrolase_3"/>
    <property type="match status" value="1"/>
</dbReference>
<dbReference type="InterPro" id="IPR013094">
    <property type="entry name" value="AB_hydrolase_3"/>
</dbReference>
<dbReference type="PANTHER" id="PTHR48081:SF8">
    <property type="entry name" value="ALPHA_BETA HYDROLASE FOLD-3 DOMAIN-CONTAINING PROTEIN-RELATED"/>
    <property type="match status" value="1"/>
</dbReference>
<dbReference type="Proteomes" id="UP000027920">
    <property type="component" value="Unassembled WGS sequence"/>
</dbReference>
<accession>A0A072PMN8</accession>
<organism evidence="3 4">
    <name type="scientific">Exophiala aquamarina CBS 119918</name>
    <dbReference type="NCBI Taxonomy" id="1182545"/>
    <lineage>
        <taxon>Eukaryota</taxon>
        <taxon>Fungi</taxon>
        <taxon>Dikarya</taxon>
        <taxon>Ascomycota</taxon>
        <taxon>Pezizomycotina</taxon>
        <taxon>Eurotiomycetes</taxon>
        <taxon>Chaetothyriomycetidae</taxon>
        <taxon>Chaetothyriales</taxon>
        <taxon>Herpotrichiellaceae</taxon>
        <taxon>Exophiala</taxon>
    </lineage>
</organism>
<dbReference type="OrthoDB" id="408631at2759"/>
<evidence type="ECO:0000313" key="4">
    <source>
        <dbReference type="Proteomes" id="UP000027920"/>
    </source>
</evidence>
<dbReference type="HOGENOM" id="CLU_012494_6_4_1"/>
<reference evidence="3 4" key="1">
    <citation type="submission" date="2013-03" db="EMBL/GenBank/DDBJ databases">
        <title>The Genome Sequence of Exophiala aquamarina CBS 119918.</title>
        <authorList>
            <consortium name="The Broad Institute Genomics Platform"/>
            <person name="Cuomo C."/>
            <person name="de Hoog S."/>
            <person name="Gorbushina A."/>
            <person name="Walker B."/>
            <person name="Young S.K."/>
            <person name="Zeng Q."/>
            <person name="Gargeya S."/>
            <person name="Fitzgerald M."/>
            <person name="Haas B."/>
            <person name="Abouelleil A."/>
            <person name="Allen A.W."/>
            <person name="Alvarado L."/>
            <person name="Arachchi H.M."/>
            <person name="Berlin A.M."/>
            <person name="Chapman S.B."/>
            <person name="Gainer-Dewar J."/>
            <person name="Goldberg J."/>
            <person name="Griggs A."/>
            <person name="Gujja S."/>
            <person name="Hansen M."/>
            <person name="Howarth C."/>
            <person name="Imamovic A."/>
            <person name="Ireland A."/>
            <person name="Larimer J."/>
            <person name="McCowan C."/>
            <person name="Murphy C."/>
            <person name="Pearson M."/>
            <person name="Poon T.W."/>
            <person name="Priest M."/>
            <person name="Roberts A."/>
            <person name="Saif S."/>
            <person name="Shea T."/>
            <person name="Sisk P."/>
            <person name="Sykes S."/>
            <person name="Wortman J."/>
            <person name="Nusbaum C."/>
            <person name="Birren B."/>
        </authorList>
    </citation>
    <scope>NUCLEOTIDE SEQUENCE [LARGE SCALE GENOMIC DNA]</scope>
    <source>
        <strain evidence="3 4">CBS 119918</strain>
    </source>
</reference>
<proteinExistence type="predicted"/>
<dbReference type="Gene3D" id="3.40.50.1820">
    <property type="entry name" value="alpha/beta hydrolase"/>
    <property type="match status" value="1"/>
</dbReference>
<protein>
    <recommendedName>
        <fullName evidence="2">Alpha/beta hydrolase fold-3 domain-containing protein</fullName>
    </recommendedName>
</protein>
<dbReference type="EMBL" id="AMGV01000002">
    <property type="protein sequence ID" value="KEF61324.1"/>
    <property type="molecule type" value="Genomic_DNA"/>
</dbReference>
<dbReference type="InterPro" id="IPR029058">
    <property type="entry name" value="AB_hydrolase_fold"/>
</dbReference>
<keyword evidence="4" id="KW-1185">Reference proteome</keyword>
<feature type="domain" description="Alpha/beta hydrolase fold-3" evidence="2">
    <location>
        <begin position="80"/>
        <end position="306"/>
    </location>
</feature>
<evidence type="ECO:0000259" key="2">
    <source>
        <dbReference type="Pfam" id="PF07859"/>
    </source>
</evidence>
<comment type="caution">
    <text evidence="3">The sequence shown here is derived from an EMBL/GenBank/DDBJ whole genome shotgun (WGS) entry which is preliminary data.</text>
</comment>